<evidence type="ECO:0000313" key="6">
    <source>
        <dbReference type="EMBL" id="AEB07487.1"/>
    </source>
</evidence>
<name>F2NAN1_CORGP</name>
<keyword evidence="2 4" id="KW-0238">DNA-binding</keyword>
<keyword evidence="3" id="KW-0804">Transcription</keyword>
<evidence type="ECO:0000256" key="4">
    <source>
        <dbReference type="PROSITE-ProRule" id="PRU00335"/>
    </source>
</evidence>
<feature type="domain" description="HTH tetR-type" evidence="5">
    <location>
        <begin position="28"/>
        <end position="88"/>
    </location>
</feature>
<dbReference type="InterPro" id="IPR001647">
    <property type="entry name" value="HTH_TetR"/>
</dbReference>
<dbReference type="InterPro" id="IPR009057">
    <property type="entry name" value="Homeodomain-like_sf"/>
</dbReference>
<proteinExistence type="predicted"/>
<evidence type="ECO:0000256" key="2">
    <source>
        <dbReference type="ARBA" id="ARBA00023125"/>
    </source>
</evidence>
<dbReference type="PANTHER" id="PTHR30055:SF234">
    <property type="entry name" value="HTH-TYPE TRANSCRIPTIONAL REGULATOR BETI"/>
    <property type="match status" value="1"/>
</dbReference>
<dbReference type="SUPFAM" id="SSF46689">
    <property type="entry name" value="Homeodomain-like"/>
    <property type="match status" value="1"/>
</dbReference>
<dbReference type="HOGENOM" id="CLU_069356_12_1_11"/>
<gene>
    <name evidence="6" type="ordered locus">Corgl_1386</name>
</gene>
<evidence type="ECO:0000256" key="1">
    <source>
        <dbReference type="ARBA" id="ARBA00023015"/>
    </source>
</evidence>
<protein>
    <submittedName>
        <fullName evidence="6">Regulatory protein TetR</fullName>
    </submittedName>
</protein>
<accession>F2NAN1</accession>
<dbReference type="PROSITE" id="PS50977">
    <property type="entry name" value="HTH_TETR_2"/>
    <property type="match status" value="1"/>
</dbReference>
<dbReference type="Gene3D" id="1.10.357.10">
    <property type="entry name" value="Tetracycline Repressor, domain 2"/>
    <property type="match status" value="1"/>
</dbReference>
<organism evidence="6 7">
    <name type="scientific">Coriobacterium glomerans (strain ATCC 49209 / DSM 20642 / JCM 10262 / PW2)</name>
    <dbReference type="NCBI Taxonomy" id="700015"/>
    <lineage>
        <taxon>Bacteria</taxon>
        <taxon>Bacillati</taxon>
        <taxon>Actinomycetota</taxon>
        <taxon>Coriobacteriia</taxon>
        <taxon>Coriobacteriales</taxon>
        <taxon>Coriobacteriaceae</taxon>
        <taxon>Coriobacterium</taxon>
    </lineage>
</organism>
<dbReference type="InterPro" id="IPR050109">
    <property type="entry name" value="HTH-type_TetR-like_transc_reg"/>
</dbReference>
<keyword evidence="1" id="KW-0805">Transcription regulation</keyword>
<sequence>MARSARFSDRRACDAHGLPETPFSASFDTRDTKAVEQAALLFLDEGIAAVPMTRVAHAAGVGVATLYRHFATKADLAVRAATLLWYRFNLEVNDLVISEAFRDMSGLEMLDALTSAYRNEYLENPRFVAFIDELDRMLLTERVDQSALACYDAQIDSFYFVFEEAYRSGRTDGSIRRDVDFRLFYRSVAHALLGVAQKLSRGELIPSDDFSLASNELHLIADMAVTYLGGTGSGDCKRGDPDD</sequence>
<dbReference type="eggNOG" id="COG1309">
    <property type="taxonomic scope" value="Bacteria"/>
</dbReference>
<feature type="DNA-binding region" description="H-T-H motif" evidence="4">
    <location>
        <begin position="51"/>
        <end position="70"/>
    </location>
</feature>
<dbReference type="PRINTS" id="PR00455">
    <property type="entry name" value="HTHTETR"/>
</dbReference>
<reference evidence="7" key="1">
    <citation type="journal article" date="2013" name="Stand. Genomic Sci.">
        <title>Complete genome sequence of Coriobacterium glomerans type strain (PW2(T)) from the midgut of Pyrrhocoris apterus L. (red soldier bug).</title>
        <authorList>
            <person name="Stackebrandt E."/>
            <person name="Zeytun A."/>
            <person name="Lapidus A."/>
            <person name="Nolan M."/>
            <person name="Lucas S."/>
            <person name="Hammon N."/>
            <person name="Deshpande S."/>
            <person name="Cheng J.F."/>
            <person name="Tapia R."/>
            <person name="Goodwin L.A."/>
            <person name="Pitluck S."/>
            <person name="Liolios K."/>
            <person name="Pagani I."/>
            <person name="Ivanova N."/>
            <person name="Mavromatis K."/>
            <person name="Mikhailova N."/>
            <person name="Huntemann M."/>
            <person name="Pati A."/>
            <person name="Chen A."/>
            <person name="Palaniappan K."/>
            <person name="Chang Y.J."/>
            <person name="Land M."/>
            <person name="Hauser L."/>
            <person name="Rohde M."/>
            <person name="Pukall R."/>
            <person name="Goker M."/>
            <person name="Detter J.C."/>
            <person name="Woyke T."/>
            <person name="Bristow J."/>
            <person name="Eisen J.A."/>
            <person name="Markowitz V."/>
            <person name="Hugenholtz P."/>
            <person name="Kyrpides N.C."/>
            <person name="Klenk H.P."/>
        </authorList>
    </citation>
    <scope>NUCLEOTIDE SEQUENCE</scope>
    <source>
        <strain evidence="7">ATCC 49209 / DSM 20642 / JCM 10262 / PW2</strain>
    </source>
</reference>
<dbReference type="PANTHER" id="PTHR30055">
    <property type="entry name" value="HTH-TYPE TRANSCRIPTIONAL REGULATOR RUTR"/>
    <property type="match status" value="1"/>
</dbReference>
<dbReference type="Proteomes" id="UP000006851">
    <property type="component" value="Chromosome"/>
</dbReference>
<evidence type="ECO:0000313" key="7">
    <source>
        <dbReference type="Proteomes" id="UP000006851"/>
    </source>
</evidence>
<evidence type="ECO:0000256" key="3">
    <source>
        <dbReference type="ARBA" id="ARBA00023163"/>
    </source>
</evidence>
<dbReference type="OrthoDB" id="3192968at2"/>
<dbReference type="EMBL" id="CP002628">
    <property type="protein sequence ID" value="AEB07487.1"/>
    <property type="molecule type" value="Genomic_DNA"/>
</dbReference>
<evidence type="ECO:0000259" key="5">
    <source>
        <dbReference type="PROSITE" id="PS50977"/>
    </source>
</evidence>
<dbReference type="GO" id="GO:0003700">
    <property type="term" value="F:DNA-binding transcription factor activity"/>
    <property type="evidence" value="ECO:0007669"/>
    <property type="project" value="TreeGrafter"/>
</dbReference>
<keyword evidence="7" id="KW-1185">Reference proteome</keyword>
<dbReference type="Pfam" id="PF00440">
    <property type="entry name" value="TetR_N"/>
    <property type="match status" value="1"/>
</dbReference>
<dbReference type="STRING" id="700015.Corgl_1386"/>
<dbReference type="GO" id="GO:0000976">
    <property type="term" value="F:transcription cis-regulatory region binding"/>
    <property type="evidence" value="ECO:0007669"/>
    <property type="project" value="TreeGrafter"/>
</dbReference>
<dbReference type="AlphaFoldDB" id="F2NAN1"/>
<dbReference type="RefSeq" id="WP_013709229.1">
    <property type="nucleotide sequence ID" value="NC_015389.1"/>
</dbReference>
<dbReference type="KEGG" id="cgo:Corgl_1386"/>
<dbReference type="Gene3D" id="1.10.10.60">
    <property type="entry name" value="Homeodomain-like"/>
    <property type="match status" value="1"/>
</dbReference>